<name>A0ACB7SSC2_HYAAI</name>
<protein>
    <submittedName>
        <fullName evidence="1">Uncharacterized protein</fullName>
    </submittedName>
</protein>
<dbReference type="Proteomes" id="UP000821845">
    <property type="component" value="Chromosome 2"/>
</dbReference>
<comment type="caution">
    <text evidence="1">The sequence shown here is derived from an EMBL/GenBank/DDBJ whole genome shotgun (WGS) entry which is preliminary data.</text>
</comment>
<evidence type="ECO:0000313" key="2">
    <source>
        <dbReference type="Proteomes" id="UP000821845"/>
    </source>
</evidence>
<reference evidence="1" key="1">
    <citation type="submission" date="2020-05" db="EMBL/GenBank/DDBJ databases">
        <title>Large-scale comparative analyses of tick genomes elucidate their genetic diversity and vector capacities.</title>
        <authorList>
            <person name="Jia N."/>
            <person name="Wang J."/>
            <person name="Shi W."/>
            <person name="Du L."/>
            <person name="Sun Y."/>
            <person name="Zhan W."/>
            <person name="Jiang J."/>
            <person name="Wang Q."/>
            <person name="Zhang B."/>
            <person name="Ji P."/>
            <person name="Sakyi L.B."/>
            <person name="Cui X."/>
            <person name="Yuan T."/>
            <person name="Jiang B."/>
            <person name="Yang W."/>
            <person name="Lam T.T.-Y."/>
            <person name="Chang Q."/>
            <person name="Ding S."/>
            <person name="Wang X."/>
            <person name="Zhu J."/>
            <person name="Ruan X."/>
            <person name="Zhao L."/>
            <person name="Wei J."/>
            <person name="Que T."/>
            <person name="Du C."/>
            <person name="Cheng J."/>
            <person name="Dai P."/>
            <person name="Han X."/>
            <person name="Huang E."/>
            <person name="Gao Y."/>
            <person name="Liu J."/>
            <person name="Shao H."/>
            <person name="Ye R."/>
            <person name="Li L."/>
            <person name="Wei W."/>
            <person name="Wang X."/>
            <person name="Wang C."/>
            <person name="Yang T."/>
            <person name="Huo Q."/>
            <person name="Li W."/>
            <person name="Guo W."/>
            <person name="Chen H."/>
            <person name="Zhou L."/>
            <person name="Ni X."/>
            <person name="Tian J."/>
            <person name="Zhou Y."/>
            <person name="Sheng Y."/>
            <person name="Liu T."/>
            <person name="Pan Y."/>
            <person name="Xia L."/>
            <person name="Li J."/>
            <person name="Zhao F."/>
            <person name="Cao W."/>
        </authorList>
    </citation>
    <scope>NUCLEOTIDE SEQUENCE</scope>
    <source>
        <strain evidence="1">Hyas-2018</strain>
    </source>
</reference>
<evidence type="ECO:0000313" key="1">
    <source>
        <dbReference type="EMBL" id="KAH6937861.1"/>
    </source>
</evidence>
<gene>
    <name evidence="1" type="ORF">HPB50_004701</name>
</gene>
<accession>A0ACB7SSC2</accession>
<sequence length="215" mass="23432">MRPSVIITPLFFYFCLARWEKCGSSALEKQAVARKKKKAVPSGGRGEGSRRVHWRAGCEATTGRRPAAPTGVALIVPPSFLLRCENPGEKKRRATWRGFWSSTVLGGPCARIGASVHDARALTGFLSPPGVLLGSPRRAPSGVRIVSFPLLTSLLNGPRKALRASVVRQCMPPQSRSEAALRRLSSDDRELLWLDAKSGRPRSSVEHDLFSNTCC</sequence>
<organism evidence="1 2">
    <name type="scientific">Hyalomma asiaticum</name>
    <name type="common">Tick</name>
    <dbReference type="NCBI Taxonomy" id="266040"/>
    <lineage>
        <taxon>Eukaryota</taxon>
        <taxon>Metazoa</taxon>
        <taxon>Ecdysozoa</taxon>
        <taxon>Arthropoda</taxon>
        <taxon>Chelicerata</taxon>
        <taxon>Arachnida</taxon>
        <taxon>Acari</taxon>
        <taxon>Parasitiformes</taxon>
        <taxon>Ixodida</taxon>
        <taxon>Ixodoidea</taxon>
        <taxon>Ixodidae</taxon>
        <taxon>Hyalomminae</taxon>
        <taxon>Hyalomma</taxon>
    </lineage>
</organism>
<dbReference type="EMBL" id="CM023482">
    <property type="protein sequence ID" value="KAH6937861.1"/>
    <property type="molecule type" value="Genomic_DNA"/>
</dbReference>
<proteinExistence type="predicted"/>
<keyword evidence="2" id="KW-1185">Reference proteome</keyword>